<comment type="caution">
    <text evidence="6">The sequence shown here is derived from an EMBL/GenBank/DDBJ whole genome shotgun (WGS) entry which is preliminary data.</text>
</comment>
<dbReference type="InterPro" id="IPR006594">
    <property type="entry name" value="LisH"/>
</dbReference>
<evidence type="ECO:0000256" key="5">
    <source>
        <dbReference type="SAM" id="MobiDB-lite"/>
    </source>
</evidence>
<dbReference type="PANTHER" id="PTHR22846:SF2">
    <property type="entry name" value="F-BOX-LIKE_WD REPEAT-CONTAINING PROTEIN EBI"/>
    <property type="match status" value="1"/>
</dbReference>
<reference evidence="6 7" key="1">
    <citation type="submission" date="2019-12" db="EMBL/GenBank/DDBJ databases">
        <authorList>
            <person name="Alioto T."/>
            <person name="Alioto T."/>
            <person name="Gomez Garrido J."/>
        </authorList>
    </citation>
    <scope>NUCLEOTIDE SEQUENCE [LARGE SCALE GENOMIC DNA]</scope>
</reference>
<feature type="region of interest" description="Disordered" evidence="5">
    <location>
        <begin position="107"/>
        <end position="162"/>
    </location>
</feature>
<dbReference type="PANTHER" id="PTHR22846">
    <property type="entry name" value="WD40 REPEAT PROTEIN"/>
    <property type="match status" value="1"/>
</dbReference>
<accession>A0A8S0P6L1</accession>
<evidence type="ECO:0000256" key="4">
    <source>
        <dbReference type="ARBA" id="ARBA00023242"/>
    </source>
</evidence>
<gene>
    <name evidence="6" type="ORF">OLEA9_A049201</name>
</gene>
<keyword evidence="2" id="KW-0853">WD repeat</keyword>
<protein>
    <submittedName>
        <fullName evidence="6">WD40 repeat-containing HOS15-like</fullName>
    </submittedName>
</protein>
<dbReference type="InterPro" id="IPR045183">
    <property type="entry name" value="Ebi-like"/>
</dbReference>
<dbReference type="AlphaFoldDB" id="A0A8S0P6L1"/>
<evidence type="ECO:0000256" key="3">
    <source>
        <dbReference type="ARBA" id="ARBA00022737"/>
    </source>
</evidence>
<dbReference type="Gene3D" id="1.20.960.30">
    <property type="match status" value="1"/>
</dbReference>
<evidence type="ECO:0000313" key="6">
    <source>
        <dbReference type="EMBL" id="CAA2933409.1"/>
    </source>
</evidence>
<organism evidence="6 7">
    <name type="scientific">Olea europaea subsp. europaea</name>
    <dbReference type="NCBI Taxonomy" id="158383"/>
    <lineage>
        <taxon>Eukaryota</taxon>
        <taxon>Viridiplantae</taxon>
        <taxon>Streptophyta</taxon>
        <taxon>Embryophyta</taxon>
        <taxon>Tracheophyta</taxon>
        <taxon>Spermatophyta</taxon>
        <taxon>Magnoliopsida</taxon>
        <taxon>eudicotyledons</taxon>
        <taxon>Gunneridae</taxon>
        <taxon>Pentapetalae</taxon>
        <taxon>asterids</taxon>
        <taxon>lamiids</taxon>
        <taxon>Lamiales</taxon>
        <taxon>Oleaceae</taxon>
        <taxon>Oleeae</taxon>
        <taxon>Olea</taxon>
    </lineage>
</organism>
<evidence type="ECO:0000256" key="2">
    <source>
        <dbReference type="ARBA" id="ARBA00022574"/>
    </source>
</evidence>
<evidence type="ECO:0000256" key="1">
    <source>
        <dbReference type="ARBA" id="ARBA00004123"/>
    </source>
</evidence>
<proteinExistence type="predicted"/>
<dbReference type="Pfam" id="PF08513">
    <property type="entry name" value="LisH"/>
    <property type="match status" value="1"/>
</dbReference>
<dbReference type="SMART" id="SM00667">
    <property type="entry name" value="LisH"/>
    <property type="match status" value="1"/>
</dbReference>
<comment type="subcellular location">
    <subcellularLocation>
        <location evidence="1">Nucleus</location>
    </subcellularLocation>
</comment>
<feature type="compositionally biased region" description="Basic and acidic residues" evidence="5">
    <location>
        <begin position="122"/>
        <end position="162"/>
    </location>
</feature>
<dbReference type="GO" id="GO:0000118">
    <property type="term" value="C:histone deacetylase complex"/>
    <property type="evidence" value="ECO:0007669"/>
    <property type="project" value="TreeGrafter"/>
</dbReference>
<dbReference type="GO" id="GO:0003714">
    <property type="term" value="F:transcription corepressor activity"/>
    <property type="evidence" value="ECO:0007669"/>
    <property type="project" value="InterPro"/>
</dbReference>
<keyword evidence="7" id="KW-1185">Reference proteome</keyword>
<evidence type="ECO:0000313" key="7">
    <source>
        <dbReference type="Proteomes" id="UP000594638"/>
    </source>
</evidence>
<dbReference type="EMBL" id="CACTIH010000002">
    <property type="protein sequence ID" value="CAA2933409.1"/>
    <property type="molecule type" value="Genomic_DNA"/>
</dbReference>
<name>A0A8S0P6L1_OLEEU</name>
<keyword evidence="3" id="KW-0677">Repeat</keyword>
<dbReference type="FunFam" id="1.20.960.30:FF:000001">
    <property type="entry name" value="F-box-like/WD repeat-containing protein TBL1XR1"/>
    <property type="match status" value="1"/>
</dbReference>
<dbReference type="GO" id="GO:0006357">
    <property type="term" value="P:regulation of transcription by RNA polymerase II"/>
    <property type="evidence" value="ECO:0007669"/>
    <property type="project" value="TreeGrafter"/>
</dbReference>
<dbReference type="Gramene" id="OE9A049201T1">
    <property type="protein sequence ID" value="OE9A049201C1"/>
    <property type="gene ID" value="OE9A049201"/>
</dbReference>
<keyword evidence="4" id="KW-0539">Nucleus</keyword>
<dbReference type="PROSITE" id="PS50896">
    <property type="entry name" value="LISH"/>
    <property type="match status" value="1"/>
</dbReference>
<dbReference type="Proteomes" id="UP000594638">
    <property type="component" value="Unassembled WGS sequence"/>
</dbReference>
<sequence length="162" mass="18716">MTSMSSVELNYLVYRYLQESGFTHTAFAFGYEAGISKRPIDGNMVPPEALVKFVQNGVQYMEMEANLNNADIDVDEELSLLQPLDLIRKDVNELHKIIKDRKIKQKEAGVKELNRGNEGASMEDKDRKNMEKQDTERERGNDKDRVENDSKQLEKQHDDHIN</sequence>
<dbReference type="OrthoDB" id="1367865at2759"/>